<dbReference type="Gene3D" id="3.40.50.300">
    <property type="entry name" value="P-loop containing nucleotide triphosphate hydrolases"/>
    <property type="match status" value="1"/>
</dbReference>
<comment type="similarity">
    <text evidence="1 8">Belongs to the ABC transporter superfamily.</text>
</comment>
<comment type="subcellular location">
    <subcellularLocation>
        <location evidence="8">Cell inner membrane</location>
        <topology evidence="8">Peripheral membrane protein</topology>
    </subcellularLocation>
</comment>
<keyword evidence="5" id="KW-0029">Amino-acid transport</keyword>
<evidence type="ECO:0000313" key="11">
    <source>
        <dbReference type="EMBL" id="MBM7556067.1"/>
    </source>
</evidence>
<evidence type="ECO:0000256" key="8">
    <source>
        <dbReference type="RuleBase" id="RU369116"/>
    </source>
</evidence>
<keyword evidence="3 8" id="KW-0547">Nucleotide-binding</keyword>
<keyword evidence="8" id="KW-0997">Cell inner membrane</keyword>
<dbReference type="SMART" id="SM00116">
    <property type="entry name" value="CBS"/>
    <property type="match status" value="2"/>
</dbReference>
<dbReference type="InterPro" id="IPR027417">
    <property type="entry name" value="P-loop_NTPase"/>
</dbReference>
<keyword evidence="6 7" id="KW-0129">CBS domain</keyword>
<dbReference type="NCBIfam" id="TIGR01186">
    <property type="entry name" value="proV"/>
    <property type="match status" value="1"/>
</dbReference>
<keyword evidence="4 8" id="KW-0067">ATP-binding</keyword>
<dbReference type="Pfam" id="PF00005">
    <property type="entry name" value="ABC_tran"/>
    <property type="match status" value="1"/>
</dbReference>
<dbReference type="SMART" id="SM00382">
    <property type="entry name" value="AAA"/>
    <property type="match status" value="1"/>
</dbReference>
<dbReference type="GO" id="GO:0016887">
    <property type="term" value="F:ATP hydrolysis activity"/>
    <property type="evidence" value="ECO:0007669"/>
    <property type="project" value="UniProtKB-UniRule"/>
</dbReference>
<evidence type="ECO:0000256" key="7">
    <source>
        <dbReference type="PROSITE-ProRule" id="PRU00703"/>
    </source>
</evidence>
<evidence type="ECO:0000256" key="2">
    <source>
        <dbReference type="ARBA" id="ARBA00022448"/>
    </source>
</evidence>
<organism evidence="11 12">
    <name type="scientific">Halanaerobacter jeridensis</name>
    <dbReference type="NCBI Taxonomy" id="706427"/>
    <lineage>
        <taxon>Bacteria</taxon>
        <taxon>Bacillati</taxon>
        <taxon>Bacillota</taxon>
        <taxon>Clostridia</taxon>
        <taxon>Halanaerobiales</taxon>
        <taxon>Halobacteroidaceae</taxon>
        <taxon>Halanaerobacter</taxon>
    </lineage>
</organism>
<feature type="domain" description="CBS" evidence="10">
    <location>
        <begin position="279"/>
        <end position="337"/>
    </location>
</feature>
<dbReference type="GO" id="GO:0005524">
    <property type="term" value="F:ATP binding"/>
    <property type="evidence" value="ECO:0007669"/>
    <property type="project" value="UniProtKB-UniRule"/>
</dbReference>
<evidence type="ECO:0000256" key="6">
    <source>
        <dbReference type="ARBA" id="ARBA00023122"/>
    </source>
</evidence>
<evidence type="ECO:0000259" key="10">
    <source>
        <dbReference type="PROSITE" id="PS51371"/>
    </source>
</evidence>
<dbReference type="GO" id="GO:0006970">
    <property type="term" value="P:response to osmotic stress"/>
    <property type="evidence" value="ECO:0007669"/>
    <property type="project" value="UniProtKB-ARBA"/>
</dbReference>
<feature type="domain" description="CBS" evidence="10">
    <location>
        <begin position="340"/>
        <end position="395"/>
    </location>
</feature>
<name>A0A938XUZ9_9FIRM</name>
<comment type="subunit">
    <text evidence="8">The complex is probably composed of two ATP-binding proteins, two transmembrane proteins and a solute-binding protein.</text>
</comment>
<dbReference type="CDD" id="cd03294">
    <property type="entry name" value="ABC_Pro_Gly_Betaine"/>
    <property type="match status" value="1"/>
</dbReference>
<evidence type="ECO:0000259" key="9">
    <source>
        <dbReference type="PROSITE" id="PS50893"/>
    </source>
</evidence>
<proteinExistence type="inferred from homology"/>
<dbReference type="GO" id="GO:0006865">
    <property type="term" value="P:amino acid transport"/>
    <property type="evidence" value="ECO:0007669"/>
    <property type="project" value="UniProtKB-UniRule"/>
</dbReference>
<evidence type="ECO:0000256" key="1">
    <source>
        <dbReference type="ARBA" id="ARBA00005417"/>
    </source>
</evidence>
<dbReference type="GO" id="GO:0031460">
    <property type="term" value="P:glycine betaine transport"/>
    <property type="evidence" value="ECO:0007669"/>
    <property type="project" value="InterPro"/>
</dbReference>
<dbReference type="AlphaFoldDB" id="A0A938XUZ9"/>
<comment type="catalytic activity">
    <reaction evidence="8">
        <text>a quaternary ammonium(out) + ATP + H2O = a quaternary ammonium(in) + ADP + phosphate + H(+)</text>
        <dbReference type="Rhea" id="RHEA:11036"/>
        <dbReference type="ChEBI" id="CHEBI:15377"/>
        <dbReference type="ChEBI" id="CHEBI:15378"/>
        <dbReference type="ChEBI" id="CHEBI:30616"/>
        <dbReference type="ChEBI" id="CHEBI:35267"/>
        <dbReference type="ChEBI" id="CHEBI:43474"/>
        <dbReference type="ChEBI" id="CHEBI:456216"/>
    </reaction>
</comment>
<evidence type="ECO:0000256" key="4">
    <source>
        <dbReference type="ARBA" id="ARBA00022840"/>
    </source>
</evidence>
<gene>
    <name evidence="11" type="ORF">JOC47_000903</name>
</gene>
<reference evidence="11" key="1">
    <citation type="submission" date="2021-01" db="EMBL/GenBank/DDBJ databases">
        <title>Genomic Encyclopedia of Type Strains, Phase IV (KMG-IV): sequencing the most valuable type-strain genomes for metagenomic binning, comparative biology and taxonomic classification.</title>
        <authorList>
            <person name="Goeker M."/>
        </authorList>
    </citation>
    <scope>NUCLEOTIDE SEQUENCE</scope>
    <source>
        <strain evidence="11">DSM 23230</strain>
    </source>
</reference>
<dbReference type="Pfam" id="PF00571">
    <property type="entry name" value="CBS"/>
    <property type="match status" value="2"/>
</dbReference>
<dbReference type="GO" id="GO:0015418">
    <property type="term" value="F:ABC-type quaternary ammonium compound transporting activity"/>
    <property type="evidence" value="ECO:0007669"/>
    <property type="project" value="UniProtKB-EC"/>
</dbReference>
<dbReference type="InterPro" id="IPR000644">
    <property type="entry name" value="CBS_dom"/>
</dbReference>
<dbReference type="PROSITE" id="PS51371">
    <property type="entry name" value="CBS"/>
    <property type="match status" value="2"/>
</dbReference>
<dbReference type="PROSITE" id="PS50893">
    <property type="entry name" value="ABC_TRANSPORTER_2"/>
    <property type="match status" value="1"/>
</dbReference>
<dbReference type="EC" id="7.6.2.9" evidence="8"/>
<dbReference type="GO" id="GO:0005886">
    <property type="term" value="C:plasma membrane"/>
    <property type="evidence" value="ECO:0007669"/>
    <property type="project" value="UniProtKB-SubCell"/>
</dbReference>
<keyword evidence="12" id="KW-1185">Reference proteome</keyword>
<comment type="caution">
    <text evidence="11">The sequence shown here is derived from an EMBL/GenBank/DDBJ whole genome shotgun (WGS) entry which is preliminary data.</text>
</comment>
<protein>
    <recommendedName>
        <fullName evidence="8">Quaternary amine transport ATP-binding protein</fullName>
        <ecNumber evidence="8">7.6.2.9</ecNumber>
    </recommendedName>
</protein>
<dbReference type="PANTHER" id="PTHR43869:SF1">
    <property type="entry name" value="GLYCINE BETAINE_PROLINE BETAINE TRANSPORT SYSTEM ATP-BINDING PROTEIN PROV"/>
    <property type="match status" value="1"/>
</dbReference>
<keyword evidence="8" id="KW-1003">Cell membrane</keyword>
<dbReference type="Gene3D" id="3.10.580.10">
    <property type="entry name" value="CBS-domain"/>
    <property type="match status" value="1"/>
</dbReference>
<dbReference type="InterPro" id="IPR046342">
    <property type="entry name" value="CBS_dom_sf"/>
</dbReference>
<dbReference type="InterPro" id="IPR003439">
    <property type="entry name" value="ABC_transporter-like_ATP-bd"/>
</dbReference>
<dbReference type="InterPro" id="IPR005892">
    <property type="entry name" value="Gly-betaine_transp_ATP-bd"/>
</dbReference>
<evidence type="ECO:0000256" key="5">
    <source>
        <dbReference type="ARBA" id="ARBA00022970"/>
    </source>
</evidence>
<sequence>MAKIEVEGLSKIFGPNPEKALDLVEEGHAKDEVLEKTGQTVGVNNVDFDVDEQEIFVIMGLSGSGKSTLLRCLNRLIEPTEGTVKVDGVDITDLDSEKLRKFRREEFGMVFQNFGLFPHKTVLENTEFGLEIQGVDEETRKAAAEDALAKVGLDGWEQKHPDELSGGMQQRVGLARALAVDPEVLLMDEPFSALDPLIKREMQDNLLDLYDEMNKTIIFITHDLDEALKLGDRIAIMKDGEIVQVGTHEDILTDAENDYVRDFVKDVNRSRLLNAKDAMIKPRAMVYSEQDGPRAAMHKMRHEEISSIFVVGKHRQYQGIVKMEDVLELVNKGKDDLSEVVKEVPTASPQEDMDELFSKIANLDCPLPVVNDNNKLIGIIVKSSVLSNLSSEEVV</sequence>
<dbReference type="SUPFAM" id="SSF54631">
    <property type="entry name" value="CBS-domain pair"/>
    <property type="match status" value="1"/>
</dbReference>
<dbReference type="SUPFAM" id="SSF52540">
    <property type="entry name" value="P-loop containing nucleoside triphosphate hydrolases"/>
    <property type="match status" value="1"/>
</dbReference>
<dbReference type="InterPro" id="IPR003593">
    <property type="entry name" value="AAA+_ATPase"/>
</dbReference>
<dbReference type="RefSeq" id="WP_204700787.1">
    <property type="nucleotide sequence ID" value="NZ_JAFBDQ010000004.1"/>
</dbReference>
<dbReference type="EMBL" id="JAFBDQ010000004">
    <property type="protein sequence ID" value="MBM7556067.1"/>
    <property type="molecule type" value="Genomic_DNA"/>
</dbReference>
<feature type="domain" description="ABC transporter" evidence="9">
    <location>
        <begin position="18"/>
        <end position="264"/>
    </location>
</feature>
<keyword evidence="2 8" id="KW-0813">Transport</keyword>
<dbReference type="PANTHER" id="PTHR43869">
    <property type="entry name" value="GLYCINE BETAINE/PROLINE BETAINE TRANSPORT SYSTEM ATP-BINDING PROTEIN PROV"/>
    <property type="match status" value="1"/>
</dbReference>
<evidence type="ECO:0000313" key="12">
    <source>
        <dbReference type="Proteomes" id="UP000774000"/>
    </source>
</evidence>
<dbReference type="InterPro" id="IPR051921">
    <property type="entry name" value="ABC_osmolyte_uptake_ATP-bind"/>
</dbReference>
<evidence type="ECO:0000256" key="3">
    <source>
        <dbReference type="ARBA" id="ARBA00022741"/>
    </source>
</evidence>
<keyword evidence="8" id="KW-0472">Membrane</keyword>
<accession>A0A938XUZ9</accession>
<dbReference type="InterPro" id="IPR017871">
    <property type="entry name" value="ABC_transporter-like_CS"/>
</dbReference>
<dbReference type="FunFam" id="3.40.50.300:FF:000201">
    <property type="entry name" value="Glycine betaine/L-proline ABC transporter ATP-binding protein"/>
    <property type="match status" value="1"/>
</dbReference>
<dbReference type="Proteomes" id="UP000774000">
    <property type="component" value="Unassembled WGS sequence"/>
</dbReference>
<dbReference type="PROSITE" id="PS00211">
    <property type="entry name" value="ABC_TRANSPORTER_1"/>
    <property type="match status" value="1"/>
</dbReference>